<dbReference type="InterPro" id="IPR012675">
    <property type="entry name" value="Beta-grasp_dom_sf"/>
</dbReference>
<reference evidence="1 2" key="1">
    <citation type="submission" date="2020-01" db="EMBL/GenBank/DDBJ databases">
        <title>Leptobacterium flavescens.</title>
        <authorList>
            <person name="Wang G."/>
        </authorList>
    </citation>
    <scope>NUCLEOTIDE SEQUENCE [LARGE SCALE GENOMIC DNA]</scope>
    <source>
        <strain evidence="1 2">KCTC 22160</strain>
    </source>
</reference>
<dbReference type="SUPFAM" id="SSF54285">
    <property type="entry name" value="MoaD/ThiS"/>
    <property type="match status" value="1"/>
</dbReference>
<dbReference type="Proteomes" id="UP000468581">
    <property type="component" value="Unassembled WGS sequence"/>
</dbReference>
<organism evidence="1 2">
    <name type="scientific">Leptobacterium flavescens</name>
    <dbReference type="NCBI Taxonomy" id="472055"/>
    <lineage>
        <taxon>Bacteria</taxon>
        <taxon>Pseudomonadati</taxon>
        <taxon>Bacteroidota</taxon>
        <taxon>Flavobacteriia</taxon>
        <taxon>Flavobacteriales</taxon>
        <taxon>Flavobacteriaceae</taxon>
        <taxon>Leptobacterium</taxon>
    </lineage>
</organism>
<protein>
    <recommendedName>
        <fullName evidence="3">MoaD/ThiS family protein</fullName>
    </recommendedName>
</protein>
<dbReference type="InterPro" id="IPR003749">
    <property type="entry name" value="ThiS/MoaD-like"/>
</dbReference>
<sequence>MLAEATKCREEQIDIASCNAGELVSLLKQKHSALGAMDFKVALDKELVEDDARVNDHMEIALLPPFAGG</sequence>
<accession>A0A6P0UJ52</accession>
<dbReference type="Pfam" id="PF02597">
    <property type="entry name" value="ThiS"/>
    <property type="match status" value="1"/>
</dbReference>
<gene>
    <name evidence="1" type="ORF">GWK08_00300</name>
</gene>
<dbReference type="Gene3D" id="3.10.20.30">
    <property type="match status" value="1"/>
</dbReference>
<dbReference type="EMBL" id="JAABOO010000001">
    <property type="protein sequence ID" value="NER11869.1"/>
    <property type="molecule type" value="Genomic_DNA"/>
</dbReference>
<evidence type="ECO:0008006" key="3">
    <source>
        <dbReference type="Google" id="ProtNLM"/>
    </source>
</evidence>
<dbReference type="RefSeq" id="WP_163604904.1">
    <property type="nucleotide sequence ID" value="NZ_JAABOO010000001.1"/>
</dbReference>
<keyword evidence="2" id="KW-1185">Reference proteome</keyword>
<name>A0A6P0UJ52_9FLAO</name>
<dbReference type="AlphaFoldDB" id="A0A6P0UJ52"/>
<dbReference type="InterPro" id="IPR016155">
    <property type="entry name" value="Mopterin_synth/thiamin_S_b"/>
</dbReference>
<evidence type="ECO:0000313" key="2">
    <source>
        <dbReference type="Proteomes" id="UP000468581"/>
    </source>
</evidence>
<comment type="caution">
    <text evidence="1">The sequence shown here is derived from an EMBL/GenBank/DDBJ whole genome shotgun (WGS) entry which is preliminary data.</text>
</comment>
<evidence type="ECO:0000313" key="1">
    <source>
        <dbReference type="EMBL" id="NER11869.1"/>
    </source>
</evidence>
<dbReference type="CDD" id="cd00754">
    <property type="entry name" value="Ubl_MoaD"/>
    <property type="match status" value="1"/>
</dbReference>
<proteinExistence type="predicted"/>